<sequence length="1138" mass="124768">MLLTVHFVAATAPEYRGHVKRILAVLLAAIQFLLVIKALWGPSQPMISVLSAITTFIAISGLFPLLLLEHTRSLRPSDLAVVYLLLSFACDSTALWQTISGNAVVRHTLLDLSPAIAGTTRFASLGSESEAEQQPVLIRSAVRYLGSEAHQASFNAGSSVMMMAVVVYVGLALSKVVYIHRIDRLRTIIRGAVVGLINRKSLEQHFSSYDDAKAVTLMSTDTENVCQSARFFHETWAQVIEVMIGTAMLAMEVGWIAPVPLIIIFFCSRMSRYLAKNLQSKQRVWNEATQERLALTTSMLGSTKNLKMLGVSSYAESLIQSLRLRELDMAKQVRWMMVAYNASANALGIFSPIITFVLFVIIAHLNGAVLDTETAFTTTALLGLVLRLCCLEEDISALADGDETMIGSKGLNLSGGQRQRVALARAVYARCDIMLLDDCFSALDGKTERRIVENLLGSQGLFRRTGTTVFLITSSASYFHLADWLILLGNGSVKYQGTWDDLAHKPDSLLKVNIAEGNQNVLDVQIDKTVASQSLKVAEAISDLSRATGDFSLYGYYLRAVGSRNFTVLLVCTALYSFFVTFPQYWLQRWTEAPASQTMFYVGGYLICSLLAWTSTNGSMWSTYILIAHESGAELHRRLLSTIIGAPLSFFSATDTGVILNRFSQDIQLVDRQLPPAVLAIANQIFKLLVQTVLLFSAQKLMVMTLPLCVAAVYLVQRIYLRTSRQLRLLDLESQSAVYSSFLESVEGIATIRAFGWQRQVEDANIKSLDRSQQPAYILLCLQQWLNLVLDLMVAAVATGLITLAIVMKGTTTAGQIGMALNIVLVANTTLLSLVTSFTNMEISLGAISRLKNLEAETPKEDKPGETYNPVDTWPSSGIVDIEDVTVAYNVGAMALQNVSIKVSAGQQLVVCGRTGSGKSTLMLTLLRLLDMKSGTIKVDGIDLSLVPRSLIRQRCFITVAQDPFILGQASLRFNLDPSTSVPSETIVAALEQTGLWLHFASNPSTKASRILNKSIAELPQMSTGQLQLFALARALVRLRALNPSSNLSDTALNRSHIKPVLLLDEATSSVDPQTEAAMRNIIHQEFTEKGHTVIAITHRLSGVADNMRLDRDMVAFLSQGRVEKVAKVGDVMDMIKS</sequence>
<keyword evidence="2" id="KW-0813">Transport</keyword>
<feature type="transmembrane region" description="Helical" evidence="8">
    <location>
        <begin position="160"/>
        <end position="180"/>
    </location>
</feature>
<dbReference type="GO" id="GO:0016887">
    <property type="term" value="F:ATP hydrolysis activity"/>
    <property type="evidence" value="ECO:0007669"/>
    <property type="project" value="InterPro"/>
</dbReference>
<feature type="transmembrane region" description="Helical" evidence="8">
    <location>
        <begin position="701"/>
        <end position="721"/>
    </location>
</feature>
<dbReference type="SUPFAM" id="SSF52540">
    <property type="entry name" value="P-loop containing nucleoside triphosphate hydrolases"/>
    <property type="match status" value="2"/>
</dbReference>
<dbReference type="InterPro" id="IPR036640">
    <property type="entry name" value="ABC1_TM_sf"/>
</dbReference>
<evidence type="ECO:0000313" key="12">
    <source>
        <dbReference type="Proteomes" id="UP001174691"/>
    </source>
</evidence>
<dbReference type="Gene3D" id="3.40.50.300">
    <property type="entry name" value="P-loop containing nucleotide triphosphate hydrolases"/>
    <property type="match status" value="2"/>
</dbReference>
<feature type="transmembrane region" description="Helical" evidence="8">
    <location>
        <begin position="788"/>
        <end position="808"/>
    </location>
</feature>
<dbReference type="Pfam" id="PF00005">
    <property type="entry name" value="ABC_tran"/>
    <property type="match status" value="2"/>
</dbReference>
<dbReference type="SMART" id="SM00382">
    <property type="entry name" value="AAA"/>
    <property type="match status" value="2"/>
</dbReference>
<keyword evidence="6 8" id="KW-1133">Transmembrane helix</keyword>
<feature type="domain" description="ABC transmembrane type-1" evidence="10">
    <location>
        <begin position="134"/>
        <end position="386"/>
    </location>
</feature>
<evidence type="ECO:0000313" key="11">
    <source>
        <dbReference type="EMBL" id="KAJ9143227.1"/>
    </source>
</evidence>
<dbReference type="PROSITE" id="PS50893">
    <property type="entry name" value="ABC_TRANSPORTER_2"/>
    <property type="match status" value="2"/>
</dbReference>
<keyword evidence="12" id="KW-1185">Reference proteome</keyword>
<accession>A0AA38RAA2</accession>
<dbReference type="GO" id="GO:0016020">
    <property type="term" value="C:membrane"/>
    <property type="evidence" value="ECO:0007669"/>
    <property type="project" value="UniProtKB-SubCell"/>
</dbReference>
<dbReference type="Gene3D" id="1.20.1560.10">
    <property type="entry name" value="ABC transporter type 1, transmembrane domain"/>
    <property type="match status" value="2"/>
</dbReference>
<dbReference type="PROSITE" id="PS00211">
    <property type="entry name" value="ABC_TRANSPORTER_1"/>
    <property type="match status" value="1"/>
</dbReference>
<feature type="domain" description="ABC transporter" evidence="9">
    <location>
        <begin position="278"/>
        <end position="515"/>
    </location>
</feature>
<comment type="subcellular location">
    <subcellularLocation>
        <location evidence="1">Membrane</location>
        <topology evidence="1">Multi-pass membrane protein</topology>
    </subcellularLocation>
</comment>
<dbReference type="PANTHER" id="PTHR24223">
    <property type="entry name" value="ATP-BINDING CASSETTE SUB-FAMILY C"/>
    <property type="match status" value="1"/>
</dbReference>
<organism evidence="11 12">
    <name type="scientific">Coniochaeta hoffmannii</name>
    <dbReference type="NCBI Taxonomy" id="91930"/>
    <lineage>
        <taxon>Eukaryota</taxon>
        <taxon>Fungi</taxon>
        <taxon>Dikarya</taxon>
        <taxon>Ascomycota</taxon>
        <taxon>Pezizomycotina</taxon>
        <taxon>Sordariomycetes</taxon>
        <taxon>Sordariomycetidae</taxon>
        <taxon>Coniochaetales</taxon>
        <taxon>Coniochaetaceae</taxon>
        <taxon>Coniochaeta</taxon>
    </lineage>
</organism>
<feature type="transmembrane region" description="Helical" evidence="8">
    <location>
        <begin position="566"/>
        <end position="587"/>
    </location>
</feature>
<evidence type="ECO:0000256" key="2">
    <source>
        <dbReference type="ARBA" id="ARBA00022448"/>
    </source>
</evidence>
<dbReference type="GO" id="GO:0140359">
    <property type="term" value="F:ABC-type transporter activity"/>
    <property type="evidence" value="ECO:0007669"/>
    <property type="project" value="InterPro"/>
</dbReference>
<feature type="transmembrane region" description="Helical" evidence="8">
    <location>
        <begin position="22"/>
        <end position="40"/>
    </location>
</feature>
<dbReference type="SUPFAM" id="SSF90123">
    <property type="entry name" value="ABC transporter transmembrane region"/>
    <property type="match status" value="2"/>
</dbReference>
<dbReference type="Proteomes" id="UP001174691">
    <property type="component" value="Unassembled WGS sequence"/>
</dbReference>
<feature type="transmembrane region" description="Helical" evidence="8">
    <location>
        <begin position="599"/>
        <end position="627"/>
    </location>
</feature>
<dbReference type="AlphaFoldDB" id="A0AA38RAA2"/>
<dbReference type="Pfam" id="PF00664">
    <property type="entry name" value="ABC_membrane"/>
    <property type="match status" value="2"/>
</dbReference>
<evidence type="ECO:0000259" key="10">
    <source>
        <dbReference type="PROSITE" id="PS50929"/>
    </source>
</evidence>
<dbReference type="GO" id="GO:0005524">
    <property type="term" value="F:ATP binding"/>
    <property type="evidence" value="ECO:0007669"/>
    <property type="project" value="UniProtKB-KW"/>
</dbReference>
<feature type="domain" description="ABC transmembrane type-1" evidence="10">
    <location>
        <begin position="568"/>
        <end position="842"/>
    </location>
</feature>
<dbReference type="PROSITE" id="PS50929">
    <property type="entry name" value="ABC_TM1F"/>
    <property type="match status" value="2"/>
</dbReference>
<dbReference type="CDD" id="cd18580">
    <property type="entry name" value="ABC_6TM_ABCC_D2"/>
    <property type="match status" value="1"/>
</dbReference>
<keyword evidence="7 8" id="KW-0472">Membrane</keyword>
<comment type="caution">
    <text evidence="11">The sequence shown here is derived from an EMBL/GenBank/DDBJ whole genome shotgun (WGS) entry which is preliminary data.</text>
</comment>
<dbReference type="InterPro" id="IPR011527">
    <property type="entry name" value="ABC1_TM_dom"/>
</dbReference>
<evidence type="ECO:0000256" key="3">
    <source>
        <dbReference type="ARBA" id="ARBA00022692"/>
    </source>
</evidence>
<proteinExistence type="predicted"/>
<feature type="transmembrane region" description="Helical" evidence="8">
    <location>
        <begin position="338"/>
        <end position="362"/>
    </location>
</feature>
<dbReference type="PANTHER" id="PTHR24223:SF345">
    <property type="entry name" value="ABC MULTIDRUG TRANSPORTER (EUROFUNG)"/>
    <property type="match status" value="1"/>
</dbReference>
<evidence type="ECO:0000256" key="5">
    <source>
        <dbReference type="ARBA" id="ARBA00022840"/>
    </source>
</evidence>
<reference evidence="11" key="1">
    <citation type="submission" date="2022-07" db="EMBL/GenBank/DDBJ databases">
        <title>Fungi with potential for degradation of polypropylene.</title>
        <authorList>
            <person name="Gostincar C."/>
        </authorList>
    </citation>
    <scope>NUCLEOTIDE SEQUENCE</scope>
    <source>
        <strain evidence="11">EXF-13287</strain>
    </source>
</reference>
<name>A0AA38RAA2_9PEZI</name>
<gene>
    <name evidence="11" type="ORF">NKR19_g6939</name>
</gene>
<dbReference type="InterPro" id="IPR017871">
    <property type="entry name" value="ABC_transporter-like_CS"/>
</dbReference>
<dbReference type="InterPro" id="IPR050173">
    <property type="entry name" value="ABC_transporter_C-like"/>
</dbReference>
<feature type="transmembrane region" description="Helical" evidence="8">
    <location>
        <begin position="46"/>
        <end position="68"/>
    </location>
</feature>
<evidence type="ECO:0000256" key="7">
    <source>
        <dbReference type="ARBA" id="ARBA00023136"/>
    </source>
</evidence>
<evidence type="ECO:0000256" key="1">
    <source>
        <dbReference type="ARBA" id="ARBA00004141"/>
    </source>
</evidence>
<protein>
    <submittedName>
        <fullName evidence="11">ABC transporter</fullName>
    </submittedName>
</protein>
<dbReference type="InterPro" id="IPR003593">
    <property type="entry name" value="AAA+_ATPase"/>
</dbReference>
<keyword evidence="4" id="KW-0547">Nucleotide-binding</keyword>
<dbReference type="EMBL" id="JANBVN010000114">
    <property type="protein sequence ID" value="KAJ9143227.1"/>
    <property type="molecule type" value="Genomic_DNA"/>
</dbReference>
<feature type="transmembrane region" description="Helical" evidence="8">
    <location>
        <begin position="639"/>
        <end position="660"/>
    </location>
</feature>
<dbReference type="InterPro" id="IPR044726">
    <property type="entry name" value="ABCC_6TM_D2"/>
</dbReference>
<evidence type="ECO:0000259" key="9">
    <source>
        <dbReference type="PROSITE" id="PS50893"/>
    </source>
</evidence>
<dbReference type="FunFam" id="1.20.1560.10:FF:000066">
    <property type="entry name" value="ABC multidrug transporter (Eurofung)"/>
    <property type="match status" value="1"/>
</dbReference>
<feature type="transmembrane region" description="Helical" evidence="8">
    <location>
        <begin position="814"/>
        <end position="835"/>
    </location>
</feature>
<dbReference type="InterPro" id="IPR003439">
    <property type="entry name" value="ABC_transporter-like_ATP-bd"/>
</dbReference>
<evidence type="ECO:0000256" key="4">
    <source>
        <dbReference type="ARBA" id="ARBA00022741"/>
    </source>
</evidence>
<feature type="domain" description="ABC transporter" evidence="9">
    <location>
        <begin position="880"/>
        <end position="1138"/>
    </location>
</feature>
<evidence type="ECO:0000256" key="8">
    <source>
        <dbReference type="SAM" id="Phobius"/>
    </source>
</evidence>
<evidence type="ECO:0000256" key="6">
    <source>
        <dbReference type="ARBA" id="ARBA00022989"/>
    </source>
</evidence>
<feature type="transmembrane region" description="Helical" evidence="8">
    <location>
        <begin position="80"/>
        <end position="99"/>
    </location>
</feature>
<keyword evidence="5" id="KW-0067">ATP-binding</keyword>
<keyword evidence="3 8" id="KW-0812">Transmembrane</keyword>
<dbReference type="InterPro" id="IPR027417">
    <property type="entry name" value="P-loop_NTPase"/>
</dbReference>